<feature type="repeat" description="RCC1" evidence="1">
    <location>
        <begin position="105"/>
        <end position="180"/>
    </location>
</feature>
<dbReference type="GO" id="GO:0031267">
    <property type="term" value="F:small GTPase binding"/>
    <property type="evidence" value="ECO:0007669"/>
    <property type="project" value="TreeGrafter"/>
</dbReference>
<dbReference type="InterPro" id="IPR009091">
    <property type="entry name" value="RCC1/BLIP-II"/>
</dbReference>
<dbReference type="GO" id="GO:0005813">
    <property type="term" value="C:centrosome"/>
    <property type="evidence" value="ECO:0007669"/>
    <property type="project" value="TreeGrafter"/>
</dbReference>
<dbReference type="GO" id="GO:0016197">
    <property type="term" value="P:endosomal transport"/>
    <property type="evidence" value="ECO:0007669"/>
    <property type="project" value="TreeGrafter"/>
</dbReference>
<dbReference type="PROSITE" id="PS50012">
    <property type="entry name" value="RCC1_3"/>
    <property type="match status" value="3"/>
</dbReference>
<accession>A0A8C6TNW2</accession>
<dbReference type="PRINTS" id="PR00633">
    <property type="entry name" value="RCCNDNSATION"/>
</dbReference>
<keyword evidence="4" id="KW-1185">Reference proteome</keyword>
<evidence type="ECO:0000313" key="4">
    <source>
        <dbReference type="Proteomes" id="UP000694523"/>
    </source>
</evidence>
<proteinExistence type="predicted"/>
<dbReference type="Ensembl" id="ENSNMLT00000025700.1">
    <property type="protein sequence ID" value="ENSNMLP00000022953.1"/>
    <property type="gene ID" value="ENSNMLG00000014799.1"/>
</dbReference>
<dbReference type="Proteomes" id="UP000694523">
    <property type="component" value="Unplaced"/>
</dbReference>
<dbReference type="InterPro" id="IPR051984">
    <property type="entry name" value="Alsin"/>
</dbReference>
<protein>
    <recommendedName>
        <fullName evidence="5">Alsin</fullName>
    </recommendedName>
</protein>
<dbReference type="PANTHER" id="PTHR46089">
    <property type="entry name" value="ALSIN HOMOLOG"/>
    <property type="match status" value="1"/>
</dbReference>
<dbReference type="GO" id="GO:0005737">
    <property type="term" value="C:cytoplasm"/>
    <property type="evidence" value="ECO:0007669"/>
    <property type="project" value="TreeGrafter"/>
</dbReference>
<dbReference type="InterPro" id="IPR000408">
    <property type="entry name" value="Reg_chr_condens"/>
</dbReference>
<feature type="region of interest" description="Disordered" evidence="2">
    <location>
        <begin position="226"/>
        <end position="283"/>
    </location>
</feature>
<evidence type="ECO:0000256" key="1">
    <source>
        <dbReference type="PROSITE-ProRule" id="PRU00235"/>
    </source>
</evidence>
<dbReference type="GO" id="GO:0005085">
    <property type="term" value="F:guanyl-nucleotide exchange factor activity"/>
    <property type="evidence" value="ECO:0007669"/>
    <property type="project" value="TreeGrafter"/>
</dbReference>
<dbReference type="Pfam" id="PF00415">
    <property type="entry name" value="RCC1"/>
    <property type="match status" value="3"/>
</dbReference>
<sequence length="579" mass="61916">VDSNKHSCEEQSAKIRGLLHTWKGYSCSVTPERLSLPRPVLQVALGTQHGLLLLEGGQVHSFGALPWRQTRVPEHSPVLEVALSGQRVVCVSAGSLHCGAVTEDGGVHMWGDNSAGQCGLTGLSTVPNPTPLALHTLALSAQREVWSWGSERPHKVQQLEGRYVLQVACGGAHSLALVRCLGPADVSRPPVDKCGQCHQLLYTMTDKEDHVIISDNHYCPLRGESHQTALQDPVPPPITANTTASPPVSEGEHLANGGLSSPDSAPQPQGVSSAAVKTSQYPDKQEVNDYLRRLSHHSEAQGEYFKHVDSVGPQAPSAGLVVSCASAVGERVASTYESLSLRRMMNLYLPTGLSRSEGDPGQAKKSCSTGDIQDEAGGPSRRLSLPGLLSQVSPRLLRKTGRPRTHALAPSPVGGVCEAPESLPSLHTEVWSWGQGQLGQLGHGDQQDKAQPQCIKSLTSKEVVRVAAGAQHSLALTAQSQVFSWGSNSSGQLGHMEQPSTIPRLAKLSEGIRVWDVSAGDSHTLLLADGDCIQPILYYSGQQVNEEPEESQEERGGGYTQQPVLLPFCMKVSIVWNDV</sequence>
<evidence type="ECO:0000313" key="3">
    <source>
        <dbReference type="Ensembl" id="ENSNMLP00000022953.1"/>
    </source>
</evidence>
<dbReference type="Gene3D" id="2.130.10.30">
    <property type="entry name" value="Regulator of chromosome condensation 1/beta-lactamase-inhibitor protein II"/>
    <property type="match status" value="2"/>
</dbReference>
<dbReference type="AlphaFoldDB" id="A0A8C6TNW2"/>
<name>A0A8C6TNW2_9GOBI</name>
<feature type="repeat" description="RCC1" evidence="1">
    <location>
        <begin position="428"/>
        <end position="479"/>
    </location>
</feature>
<feature type="region of interest" description="Disordered" evidence="2">
    <location>
        <begin position="352"/>
        <end position="385"/>
    </location>
</feature>
<dbReference type="SUPFAM" id="SSF50985">
    <property type="entry name" value="RCC1/BLIP-II"/>
    <property type="match status" value="2"/>
</dbReference>
<organism evidence="3 4">
    <name type="scientific">Neogobius melanostomus</name>
    <name type="common">round goby</name>
    <dbReference type="NCBI Taxonomy" id="47308"/>
    <lineage>
        <taxon>Eukaryota</taxon>
        <taxon>Metazoa</taxon>
        <taxon>Chordata</taxon>
        <taxon>Craniata</taxon>
        <taxon>Vertebrata</taxon>
        <taxon>Euteleostomi</taxon>
        <taxon>Actinopterygii</taxon>
        <taxon>Neopterygii</taxon>
        <taxon>Teleostei</taxon>
        <taxon>Neoteleostei</taxon>
        <taxon>Acanthomorphata</taxon>
        <taxon>Gobiaria</taxon>
        <taxon>Gobiiformes</taxon>
        <taxon>Gobioidei</taxon>
        <taxon>Gobiidae</taxon>
        <taxon>Benthophilinae</taxon>
        <taxon>Neogobiini</taxon>
        <taxon>Neogobius</taxon>
    </lineage>
</organism>
<dbReference type="PROSITE" id="PS00626">
    <property type="entry name" value="RCC1_2"/>
    <property type="match status" value="1"/>
</dbReference>
<feature type="compositionally biased region" description="Polar residues" evidence="2">
    <location>
        <begin position="258"/>
        <end position="282"/>
    </location>
</feature>
<reference evidence="3" key="2">
    <citation type="submission" date="2025-09" db="UniProtKB">
        <authorList>
            <consortium name="Ensembl"/>
        </authorList>
    </citation>
    <scope>IDENTIFICATION</scope>
</reference>
<reference evidence="3" key="1">
    <citation type="submission" date="2025-08" db="UniProtKB">
        <authorList>
            <consortium name="Ensembl"/>
        </authorList>
    </citation>
    <scope>IDENTIFICATION</scope>
</reference>
<dbReference type="PANTHER" id="PTHR46089:SF3">
    <property type="entry name" value="ALSIN"/>
    <property type="match status" value="1"/>
</dbReference>
<dbReference type="GO" id="GO:0030425">
    <property type="term" value="C:dendrite"/>
    <property type="evidence" value="ECO:0007669"/>
    <property type="project" value="TreeGrafter"/>
</dbReference>
<evidence type="ECO:0008006" key="5">
    <source>
        <dbReference type="Google" id="ProtNLM"/>
    </source>
</evidence>
<evidence type="ECO:0000256" key="2">
    <source>
        <dbReference type="SAM" id="MobiDB-lite"/>
    </source>
</evidence>
<feature type="repeat" description="RCC1" evidence="1">
    <location>
        <begin position="480"/>
        <end position="530"/>
    </location>
</feature>